<comment type="similarity">
    <text evidence="2 12">Belongs to the AIR synthase family.</text>
</comment>
<evidence type="ECO:0000256" key="4">
    <source>
        <dbReference type="ARBA" id="ARBA00020367"/>
    </source>
</evidence>
<evidence type="ECO:0000313" key="16">
    <source>
        <dbReference type="Proteomes" id="UP000018680"/>
    </source>
</evidence>
<dbReference type="InterPro" id="IPR036921">
    <property type="entry name" value="PurM-like_N_sf"/>
</dbReference>
<sequence length="320" mass="34438">MKPKNYAEAGVDIEKGDAFARHIAGIQSPAVSRGIGGFAGGIELDMTGISNPVMLSSTDGVGTKLLVARRLETYDTLGIDLVAMCVNDLAVAGVRPQVFLDYIACGKIQNTVLEELMKGIVTGCEQAGCTLAGGETAEMPDVYRPDDFDLAGFCSGVGDKSRLLPRSGEIQEGDLLLAFPSSGVHSNGFSLARKLLEDAGDEIWRQLLTPTRIYVEDFMPFHEKGLVKAAAHITGGGVEGNLQRILPQGAIPDLTWDWEAPEIFTRIRNLKQTPEPELRKVFNMGLGLIMVVSPSDLDEARSLARQRGVELIEAGKIVRG</sequence>
<evidence type="ECO:0000256" key="2">
    <source>
        <dbReference type="ARBA" id="ARBA00010280"/>
    </source>
</evidence>
<dbReference type="EC" id="6.3.3.1" evidence="3 12"/>
<evidence type="ECO:0000256" key="12">
    <source>
        <dbReference type="HAMAP-Rule" id="MF_00741"/>
    </source>
</evidence>
<dbReference type="STRING" id="1307761.L21SP2_1362"/>
<keyword evidence="7 12" id="KW-0067">ATP-binding</keyword>
<dbReference type="GO" id="GO:0004637">
    <property type="term" value="F:phosphoribosylamine-glycine ligase activity"/>
    <property type="evidence" value="ECO:0007669"/>
    <property type="project" value="TreeGrafter"/>
</dbReference>
<evidence type="ECO:0000256" key="3">
    <source>
        <dbReference type="ARBA" id="ARBA00013047"/>
    </source>
</evidence>
<reference evidence="15 16" key="1">
    <citation type="journal article" date="2015" name="Stand. Genomic Sci.">
        <title>Complete genome sequence and description of Salinispira pacifica gen. nov., sp. nov., a novel spirochaete isolated form a hypersaline microbial mat.</title>
        <authorList>
            <person name="Ben Hania W."/>
            <person name="Joseph M."/>
            <person name="Schumann P."/>
            <person name="Bunk B."/>
            <person name="Fiebig A."/>
            <person name="Sproer C."/>
            <person name="Klenk H.P."/>
            <person name="Fardeau M.L."/>
            <person name="Spring S."/>
        </authorList>
    </citation>
    <scope>NUCLEOTIDE SEQUENCE [LARGE SCALE GENOMIC DNA]</scope>
    <source>
        <strain evidence="15 16">L21-RPul-D2</strain>
    </source>
</reference>
<evidence type="ECO:0000259" key="13">
    <source>
        <dbReference type="Pfam" id="PF00586"/>
    </source>
</evidence>
<dbReference type="Pfam" id="PF02769">
    <property type="entry name" value="AIRS_C"/>
    <property type="match status" value="1"/>
</dbReference>
<dbReference type="KEGG" id="slr:L21SP2_1362"/>
<dbReference type="HOGENOM" id="CLU_047116_0_0_12"/>
<evidence type="ECO:0000256" key="1">
    <source>
        <dbReference type="ARBA" id="ARBA00004686"/>
    </source>
</evidence>
<keyword evidence="6 12" id="KW-0547">Nucleotide-binding</keyword>
<evidence type="ECO:0000256" key="9">
    <source>
        <dbReference type="ARBA" id="ARBA00032931"/>
    </source>
</evidence>
<dbReference type="HAMAP" id="MF_00741">
    <property type="entry name" value="AIRS"/>
    <property type="match status" value="1"/>
</dbReference>
<dbReference type="InterPro" id="IPR036676">
    <property type="entry name" value="PurM-like_C_sf"/>
</dbReference>
<dbReference type="InterPro" id="IPR004733">
    <property type="entry name" value="PurM_cligase"/>
</dbReference>
<comment type="subcellular location">
    <subcellularLocation>
        <location evidence="12">Cytoplasm</location>
    </subcellularLocation>
</comment>
<evidence type="ECO:0000256" key="5">
    <source>
        <dbReference type="ARBA" id="ARBA00022598"/>
    </source>
</evidence>
<dbReference type="NCBIfam" id="TIGR00878">
    <property type="entry name" value="purM"/>
    <property type="match status" value="1"/>
</dbReference>
<dbReference type="Proteomes" id="UP000018680">
    <property type="component" value="Chromosome"/>
</dbReference>
<keyword evidence="16" id="KW-1185">Reference proteome</keyword>
<evidence type="ECO:0000256" key="10">
    <source>
        <dbReference type="ARBA" id="ARBA00033093"/>
    </source>
</evidence>
<feature type="domain" description="PurM-like N-terminal" evidence="13">
    <location>
        <begin position="54"/>
        <end position="157"/>
    </location>
</feature>
<feature type="domain" description="PurM-like C-terminal" evidence="14">
    <location>
        <begin position="171"/>
        <end position="319"/>
    </location>
</feature>
<dbReference type="PATRIC" id="fig|1307761.3.peg.1355"/>
<keyword evidence="5 12" id="KW-0436">Ligase</keyword>
<evidence type="ECO:0000259" key="14">
    <source>
        <dbReference type="Pfam" id="PF02769"/>
    </source>
</evidence>
<dbReference type="SUPFAM" id="SSF56042">
    <property type="entry name" value="PurM C-terminal domain-like"/>
    <property type="match status" value="1"/>
</dbReference>
<keyword evidence="12" id="KW-0963">Cytoplasm</keyword>
<dbReference type="GO" id="GO:0005524">
    <property type="term" value="F:ATP binding"/>
    <property type="evidence" value="ECO:0007669"/>
    <property type="project" value="UniProtKB-KW"/>
</dbReference>
<dbReference type="GO" id="GO:0004641">
    <property type="term" value="F:phosphoribosylformylglycinamidine cyclo-ligase activity"/>
    <property type="evidence" value="ECO:0007669"/>
    <property type="project" value="UniProtKB-UniRule"/>
</dbReference>
<dbReference type="GO" id="GO:0005829">
    <property type="term" value="C:cytosol"/>
    <property type="evidence" value="ECO:0007669"/>
    <property type="project" value="TreeGrafter"/>
</dbReference>
<dbReference type="InterPro" id="IPR010918">
    <property type="entry name" value="PurM-like_C_dom"/>
</dbReference>
<dbReference type="UniPathway" id="UPA00074">
    <property type="reaction ID" value="UER00129"/>
</dbReference>
<evidence type="ECO:0000313" key="15">
    <source>
        <dbReference type="EMBL" id="AHC14761.1"/>
    </source>
</evidence>
<evidence type="ECO:0000256" key="6">
    <source>
        <dbReference type="ARBA" id="ARBA00022741"/>
    </source>
</evidence>
<dbReference type="SUPFAM" id="SSF55326">
    <property type="entry name" value="PurM N-terminal domain-like"/>
    <property type="match status" value="1"/>
</dbReference>
<dbReference type="GO" id="GO:0046084">
    <property type="term" value="P:adenine biosynthetic process"/>
    <property type="evidence" value="ECO:0007669"/>
    <property type="project" value="TreeGrafter"/>
</dbReference>
<evidence type="ECO:0000256" key="7">
    <source>
        <dbReference type="ARBA" id="ARBA00022840"/>
    </source>
</evidence>
<dbReference type="RefSeq" id="WP_024267684.1">
    <property type="nucleotide sequence ID" value="NC_023035.1"/>
</dbReference>
<dbReference type="PANTHER" id="PTHR10520:SF12">
    <property type="entry name" value="TRIFUNCTIONAL PURINE BIOSYNTHETIC PROTEIN ADENOSINE-3"/>
    <property type="match status" value="1"/>
</dbReference>
<dbReference type="OrthoDB" id="9802507at2"/>
<keyword evidence="12" id="KW-0658">Purine biosynthesis</keyword>
<proteinExistence type="inferred from homology"/>
<dbReference type="EMBL" id="CP006939">
    <property type="protein sequence ID" value="AHC14761.1"/>
    <property type="molecule type" value="Genomic_DNA"/>
</dbReference>
<dbReference type="PANTHER" id="PTHR10520">
    <property type="entry name" value="TRIFUNCTIONAL PURINE BIOSYNTHETIC PROTEIN ADENOSINE-3-RELATED"/>
    <property type="match status" value="1"/>
</dbReference>
<dbReference type="Gene3D" id="3.30.1330.10">
    <property type="entry name" value="PurM-like, N-terminal domain"/>
    <property type="match status" value="1"/>
</dbReference>
<evidence type="ECO:0000256" key="8">
    <source>
        <dbReference type="ARBA" id="ARBA00031908"/>
    </source>
</evidence>
<dbReference type="AlphaFoldDB" id="V5WHW5"/>
<dbReference type="InterPro" id="IPR016188">
    <property type="entry name" value="PurM-like_N"/>
</dbReference>
<comment type="pathway">
    <text evidence="1 12">Purine metabolism; IMP biosynthesis via de novo pathway; 5-amino-1-(5-phospho-D-ribosyl)imidazole from N(2)-formyl-N(1)-(5-phospho-D-ribosyl)glycinamide: step 2/2.</text>
</comment>
<protein>
    <recommendedName>
        <fullName evidence="4 12">Phosphoribosylformylglycinamidine cyclo-ligase</fullName>
        <ecNumber evidence="3 12">6.3.3.1</ecNumber>
    </recommendedName>
    <alternativeName>
        <fullName evidence="9 12">AIR synthase</fullName>
    </alternativeName>
    <alternativeName>
        <fullName evidence="10 12">AIRS</fullName>
    </alternativeName>
    <alternativeName>
        <fullName evidence="8 12">Phosphoribosyl-aminoimidazole synthetase</fullName>
    </alternativeName>
</protein>
<accession>V5WHW5</accession>
<evidence type="ECO:0000256" key="11">
    <source>
        <dbReference type="ARBA" id="ARBA00049057"/>
    </source>
</evidence>
<organism evidence="15 16">
    <name type="scientific">Salinispira pacifica</name>
    <dbReference type="NCBI Taxonomy" id="1307761"/>
    <lineage>
        <taxon>Bacteria</taxon>
        <taxon>Pseudomonadati</taxon>
        <taxon>Spirochaetota</taxon>
        <taxon>Spirochaetia</taxon>
        <taxon>Spirochaetales</taxon>
        <taxon>Spirochaetaceae</taxon>
        <taxon>Salinispira</taxon>
    </lineage>
</organism>
<name>V5WHW5_9SPIO</name>
<dbReference type="GO" id="GO:0006189">
    <property type="term" value="P:'de novo' IMP biosynthetic process"/>
    <property type="evidence" value="ECO:0007669"/>
    <property type="project" value="UniProtKB-UniRule"/>
</dbReference>
<dbReference type="Pfam" id="PF00586">
    <property type="entry name" value="AIRS"/>
    <property type="match status" value="1"/>
</dbReference>
<dbReference type="eggNOG" id="COG0150">
    <property type="taxonomic scope" value="Bacteria"/>
</dbReference>
<dbReference type="Gene3D" id="3.90.650.10">
    <property type="entry name" value="PurM-like C-terminal domain"/>
    <property type="match status" value="1"/>
</dbReference>
<gene>
    <name evidence="12" type="primary">purM</name>
    <name evidence="15" type="ORF">L21SP2_1362</name>
</gene>
<comment type="catalytic activity">
    <reaction evidence="11 12">
        <text>2-formamido-N(1)-(5-O-phospho-beta-D-ribosyl)acetamidine + ATP = 5-amino-1-(5-phospho-beta-D-ribosyl)imidazole + ADP + phosphate + H(+)</text>
        <dbReference type="Rhea" id="RHEA:23032"/>
        <dbReference type="ChEBI" id="CHEBI:15378"/>
        <dbReference type="ChEBI" id="CHEBI:30616"/>
        <dbReference type="ChEBI" id="CHEBI:43474"/>
        <dbReference type="ChEBI" id="CHEBI:137981"/>
        <dbReference type="ChEBI" id="CHEBI:147287"/>
        <dbReference type="ChEBI" id="CHEBI:456216"/>
        <dbReference type="EC" id="6.3.3.1"/>
    </reaction>
</comment>
<dbReference type="CDD" id="cd02196">
    <property type="entry name" value="PurM"/>
    <property type="match status" value="1"/>
</dbReference>